<dbReference type="Proteomes" id="UP000053923">
    <property type="component" value="Unassembled WGS sequence"/>
</dbReference>
<gene>
    <name evidence="3" type="ORF">ADL12_05970</name>
</gene>
<organism evidence="3 4">
    <name type="scientific">Streptomyces regalis</name>
    <dbReference type="NCBI Taxonomy" id="68262"/>
    <lineage>
        <taxon>Bacteria</taxon>
        <taxon>Bacillati</taxon>
        <taxon>Actinomycetota</taxon>
        <taxon>Actinomycetes</taxon>
        <taxon>Kitasatosporales</taxon>
        <taxon>Streptomycetaceae</taxon>
        <taxon>Streptomyces</taxon>
    </lineage>
</organism>
<evidence type="ECO:0000256" key="1">
    <source>
        <dbReference type="ARBA" id="ARBA00022801"/>
    </source>
</evidence>
<dbReference type="Gene3D" id="3.60.40.10">
    <property type="entry name" value="PPM-type phosphatase domain"/>
    <property type="match status" value="1"/>
</dbReference>
<sequence>MDFARGEQLLLYTDGVTEARDDRGRFYPLAERAHLLKDPDAHHALQTLREDLVQHVAGPAHDDAAMLLLRYHGHVDGHEQGNLPVLSE</sequence>
<reference evidence="4" key="1">
    <citation type="submission" date="2015-10" db="EMBL/GenBank/DDBJ databases">
        <authorList>
            <person name="Ju K.-S."/>
            <person name="Doroghazi J.R."/>
            <person name="Metcalf W.W."/>
        </authorList>
    </citation>
    <scope>NUCLEOTIDE SEQUENCE [LARGE SCALE GENOMIC DNA]</scope>
    <source>
        <strain evidence="4">NRRL 3151</strain>
    </source>
</reference>
<accession>A0A0X3VKR0</accession>
<name>A0A0X3VKR0_9ACTN</name>
<dbReference type="PANTHER" id="PTHR43156:SF2">
    <property type="entry name" value="STAGE II SPORULATION PROTEIN E"/>
    <property type="match status" value="1"/>
</dbReference>
<dbReference type="InterPro" id="IPR001932">
    <property type="entry name" value="PPM-type_phosphatase-like_dom"/>
</dbReference>
<evidence type="ECO:0000313" key="3">
    <source>
        <dbReference type="EMBL" id="KUL44086.1"/>
    </source>
</evidence>
<dbReference type="GO" id="GO:0016791">
    <property type="term" value="F:phosphatase activity"/>
    <property type="evidence" value="ECO:0007669"/>
    <property type="project" value="TreeGrafter"/>
</dbReference>
<dbReference type="InterPro" id="IPR036457">
    <property type="entry name" value="PPM-type-like_dom_sf"/>
</dbReference>
<protein>
    <recommendedName>
        <fullName evidence="2">PPM-type phosphatase domain-containing protein</fullName>
    </recommendedName>
</protein>
<keyword evidence="1" id="KW-0378">Hydrolase</keyword>
<dbReference type="PANTHER" id="PTHR43156">
    <property type="entry name" value="STAGE II SPORULATION PROTEIN E-RELATED"/>
    <property type="match status" value="1"/>
</dbReference>
<evidence type="ECO:0000313" key="4">
    <source>
        <dbReference type="Proteomes" id="UP000053923"/>
    </source>
</evidence>
<keyword evidence="4" id="KW-1185">Reference proteome</keyword>
<dbReference type="InterPro" id="IPR052016">
    <property type="entry name" value="Bact_Sigma-Reg"/>
</dbReference>
<dbReference type="EMBL" id="LLZG01000025">
    <property type="protein sequence ID" value="KUL44086.1"/>
    <property type="molecule type" value="Genomic_DNA"/>
</dbReference>
<dbReference type="AlphaFoldDB" id="A0A0X3VKR0"/>
<dbReference type="Pfam" id="PF07228">
    <property type="entry name" value="SpoIIE"/>
    <property type="match status" value="1"/>
</dbReference>
<comment type="caution">
    <text evidence="3">The sequence shown here is derived from an EMBL/GenBank/DDBJ whole genome shotgun (WGS) entry which is preliminary data.</text>
</comment>
<proteinExistence type="predicted"/>
<evidence type="ECO:0000259" key="2">
    <source>
        <dbReference type="Pfam" id="PF07228"/>
    </source>
</evidence>
<feature type="domain" description="PPM-type phosphatase" evidence="2">
    <location>
        <begin position="2"/>
        <end position="71"/>
    </location>
</feature>